<dbReference type="PANTHER" id="PTHR38605">
    <property type="entry name" value="ATPASE-RELATED"/>
    <property type="match status" value="1"/>
</dbReference>
<dbReference type="Proteomes" id="UP000671879">
    <property type="component" value="Chromosome"/>
</dbReference>
<proteinExistence type="predicted"/>
<accession>A0A9Q7AE15</accession>
<protein>
    <submittedName>
        <fullName evidence="1">YcjX family protein</fullName>
    </submittedName>
</protein>
<reference evidence="2" key="1">
    <citation type="submission" date="2021-04" db="EMBL/GenBank/DDBJ databases">
        <title>A novel Synergistetes isolate from a pyrite-forming mixed culture.</title>
        <authorList>
            <person name="Bunk B."/>
            <person name="Sproer C."/>
            <person name="Spring S."/>
            <person name="Pester M."/>
        </authorList>
    </citation>
    <scope>NUCLEOTIDE SEQUENCE [LARGE SCALE GENOMIC DNA]</scope>
    <source>
        <strain evidence="2">J.5.4.2-T.3.5.2</strain>
    </source>
</reference>
<name>A0A9Q7AE15_9BACT</name>
<sequence>MKISLTGVAGGGKTVFLTSLLWHLMEIESGQLFPVREGGVRFRERPVRGRDCAPFPLDRHRDALARRGIWPEKTVDCHRYSCEIDLEGSGTLLDRLKRGLALSRRRLDFFDFPGERIADGAIASFDDYGRWSDHMLDHFCSHSDYAEAVAPYFSLLRELERGDGGPEPLGRVALTYRETLARLIHGYRPLIAPSIFLLDERGRRAPKVPVEELARTRLCGLDGAPFAPLPAQIRASLAGADLMAVRYGAYRTERVLPLFREIGTSEVLIVLVDIPSILAGGVGRYNDTRQIVLDLFDVLRPDSSLGARIRRLLTLGRGRLKKVAFVASKADLVDPDDIASGRLESLLRQMTARIRAMLPEVRFGWFAASAVRSTRRGAPGCLVGRPAYGNPEGLEKEFDVPSLPETWPDDWPAGAYPFQALSPDVARNLQNPPPHLGLDRIVHFLFQ</sequence>
<dbReference type="KEGG" id="aram:KAR29_01385"/>
<dbReference type="Pfam" id="PF04317">
    <property type="entry name" value="DUF463"/>
    <property type="match status" value="1"/>
</dbReference>
<dbReference type="PANTHER" id="PTHR38605:SF1">
    <property type="entry name" value="ATPASE"/>
    <property type="match status" value="1"/>
</dbReference>
<keyword evidence="2" id="KW-1185">Reference proteome</keyword>
<dbReference type="EMBL" id="CP072943">
    <property type="protein sequence ID" value="QTX32624.1"/>
    <property type="molecule type" value="Genomic_DNA"/>
</dbReference>
<dbReference type="RefSeq" id="WP_274373872.1">
    <property type="nucleotide sequence ID" value="NZ_CP072943.1"/>
</dbReference>
<evidence type="ECO:0000313" key="1">
    <source>
        <dbReference type="EMBL" id="QTX32624.1"/>
    </source>
</evidence>
<evidence type="ECO:0000313" key="2">
    <source>
        <dbReference type="Proteomes" id="UP000671879"/>
    </source>
</evidence>
<gene>
    <name evidence="1" type="ORF">KAR29_01385</name>
</gene>
<organism evidence="1 2">
    <name type="scientific">Aminithiophilus ramosus</name>
    <dbReference type="NCBI Taxonomy" id="3029084"/>
    <lineage>
        <taxon>Bacteria</taxon>
        <taxon>Thermotogati</taxon>
        <taxon>Synergistota</taxon>
        <taxon>Synergistia</taxon>
        <taxon>Synergistales</taxon>
        <taxon>Aminithiophilaceae</taxon>
        <taxon>Aminithiophilus</taxon>
    </lineage>
</organism>
<dbReference type="AlphaFoldDB" id="A0A9Q7AE15"/>
<dbReference type="InterPro" id="IPR007413">
    <property type="entry name" value="YcjX-like"/>
</dbReference>